<reference evidence="1 2" key="1">
    <citation type="submission" date="2015-09" db="EMBL/GenBank/DDBJ databases">
        <authorList>
            <consortium name="Pathogen Informatics"/>
        </authorList>
    </citation>
    <scope>NUCLEOTIDE SEQUENCE [LARGE SCALE GENOMIC DNA]</scope>
    <source>
        <strain evidence="1 2">2789STDY5834939</strain>
    </source>
</reference>
<dbReference type="Proteomes" id="UP000095765">
    <property type="component" value="Unassembled WGS sequence"/>
</dbReference>
<evidence type="ECO:0000313" key="2">
    <source>
        <dbReference type="Proteomes" id="UP000095765"/>
    </source>
</evidence>
<evidence type="ECO:0000313" key="1">
    <source>
        <dbReference type="EMBL" id="CUP90755.1"/>
    </source>
</evidence>
<dbReference type="EMBL" id="CZBE01000016">
    <property type="protein sequence ID" value="CUP90755.1"/>
    <property type="molecule type" value="Genomic_DNA"/>
</dbReference>
<name>A0A174S5Q5_9FIRM</name>
<proteinExistence type="predicted"/>
<organism evidence="1 2">
    <name type="scientific">Anaerotruncus colihominis</name>
    <dbReference type="NCBI Taxonomy" id="169435"/>
    <lineage>
        <taxon>Bacteria</taxon>
        <taxon>Bacillati</taxon>
        <taxon>Bacillota</taxon>
        <taxon>Clostridia</taxon>
        <taxon>Eubacteriales</taxon>
        <taxon>Oscillospiraceae</taxon>
        <taxon>Anaerotruncus</taxon>
    </lineage>
</organism>
<gene>
    <name evidence="1" type="ORF">ERS852551_02342</name>
</gene>
<accession>A0A174S5Q5</accession>
<dbReference type="AlphaFoldDB" id="A0A174S5Q5"/>
<protein>
    <submittedName>
        <fullName evidence="1">Uncharacterized protein</fullName>
    </submittedName>
</protein>
<sequence length="34" mass="3823">MEERKKSMESGKICDADLLGIKSRVVVGEHNYLS</sequence>